<dbReference type="Gene3D" id="3.30.420.40">
    <property type="match status" value="3"/>
</dbReference>
<keyword evidence="2 6" id="KW-0547">Nucleotide-binding</keyword>
<comment type="caution">
    <text evidence="6">Lacks conserved residue(s) required for the propagation of feature annotation.</text>
</comment>
<evidence type="ECO:0000256" key="4">
    <source>
        <dbReference type="ARBA" id="ARBA00022960"/>
    </source>
</evidence>
<sequence length="341" mass="36518">MFQKHIGIDLGTVNVLVHVKGKGIVMHEPSVVAIRLRDNKMVAVGHEAYDMLGRTPESIEVARPMRDGVIADFVVTEAMLRYFIESIVGHLNPLLSPLFKPKVMISTPKGVTSVEERAVHDAAMQAGAGAAYLIPEPLAAAYGAGLPIGTPTGNMVVDLGGGTTEAAVVSMYDIVVWSSVRVGGNRFDEAIVNYIRKKYNLLIGEQTAEEIKIGIGSALPMEDERVMEVRGRDQVTGLPKIITVNSSEITEAMAEPLQAVVSTVRATLEKTPPELAADIIDRGMVLTGGGAQLRNIAQLLTQETGVPCYVAENPIACVALGAGRALENYEIMRRSLPIVPT</sequence>
<reference evidence="7 8" key="1">
    <citation type="submission" date="2019-06" db="EMBL/GenBank/DDBJ databases">
        <title>Genome sequence of Litorilinea aerophila BAA-2444.</title>
        <authorList>
            <person name="Maclea K.S."/>
            <person name="Maurais E.G."/>
            <person name="Iannazzi L.C."/>
        </authorList>
    </citation>
    <scope>NUCLEOTIDE SEQUENCE [LARGE SCALE GENOMIC DNA]</scope>
    <source>
        <strain evidence="7 8">ATCC BAA-2444</strain>
    </source>
</reference>
<dbReference type="NCBIfam" id="NF010539">
    <property type="entry name" value="PRK13927.1"/>
    <property type="match status" value="1"/>
</dbReference>
<dbReference type="GO" id="GO:0000902">
    <property type="term" value="P:cell morphogenesis"/>
    <property type="evidence" value="ECO:0007669"/>
    <property type="project" value="InterPro"/>
</dbReference>
<dbReference type="GO" id="GO:0008360">
    <property type="term" value="P:regulation of cell shape"/>
    <property type="evidence" value="ECO:0007669"/>
    <property type="project" value="UniProtKB-UniRule"/>
</dbReference>
<keyword evidence="1 6" id="KW-0963">Cytoplasm</keyword>
<dbReference type="SUPFAM" id="SSF53067">
    <property type="entry name" value="Actin-like ATPase domain"/>
    <property type="match status" value="2"/>
</dbReference>
<feature type="binding site" evidence="6">
    <location>
        <begin position="161"/>
        <end position="163"/>
    </location>
    <ligand>
        <name>ATP</name>
        <dbReference type="ChEBI" id="CHEBI:30616"/>
    </ligand>
</feature>
<keyword evidence="8" id="KW-1185">Reference proteome</keyword>
<dbReference type="GO" id="GO:0005737">
    <property type="term" value="C:cytoplasm"/>
    <property type="evidence" value="ECO:0007669"/>
    <property type="project" value="UniProtKB-SubCell"/>
</dbReference>
<dbReference type="InterPro" id="IPR056546">
    <property type="entry name" value="MreB_MamK-like"/>
</dbReference>
<dbReference type="GO" id="GO:0005524">
    <property type="term" value="F:ATP binding"/>
    <property type="evidence" value="ECO:0007669"/>
    <property type="project" value="UniProtKB-KW"/>
</dbReference>
<dbReference type="HAMAP" id="MF_02207">
    <property type="entry name" value="MreB"/>
    <property type="match status" value="1"/>
</dbReference>
<evidence type="ECO:0000256" key="3">
    <source>
        <dbReference type="ARBA" id="ARBA00022840"/>
    </source>
</evidence>
<dbReference type="Pfam" id="PF06723">
    <property type="entry name" value="MreB_Mbl"/>
    <property type="match status" value="1"/>
</dbReference>
<dbReference type="PANTHER" id="PTHR42749">
    <property type="entry name" value="CELL SHAPE-DETERMINING PROTEIN MREB"/>
    <property type="match status" value="1"/>
</dbReference>
<dbReference type="InterPro" id="IPR043129">
    <property type="entry name" value="ATPase_NBD"/>
</dbReference>
<evidence type="ECO:0000313" key="7">
    <source>
        <dbReference type="EMBL" id="TQE96638.1"/>
    </source>
</evidence>
<dbReference type="EMBL" id="VIGC01000007">
    <property type="protein sequence ID" value="TQE96638.1"/>
    <property type="molecule type" value="Genomic_DNA"/>
</dbReference>
<dbReference type="InParanoid" id="A0A540VIP6"/>
<comment type="subunit">
    <text evidence="6">Forms polymers.</text>
</comment>
<comment type="caution">
    <text evidence="7">The sequence shown here is derived from an EMBL/GenBank/DDBJ whole genome shotgun (WGS) entry which is preliminary data.</text>
</comment>
<dbReference type="NCBIfam" id="TIGR00904">
    <property type="entry name" value="mreB"/>
    <property type="match status" value="1"/>
</dbReference>
<dbReference type="PANTHER" id="PTHR42749:SF1">
    <property type="entry name" value="CELL SHAPE-DETERMINING PROTEIN MREB"/>
    <property type="match status" value="1"/>
</dbReference>
<keyword evidence="3 6" id="KW-0067">ATP-binding</keyword>
<dbReference type="RefSeq" id="WP_141609380.1">
    <property type="nucleotide sequence ID" value="NZ_VIGC02000007.1"/>
</dbReference>
<evidence type="ECO:0000313" key="8">
    <source>
        <dbReference type="Proteomes" id="UP000317371"/>
    </source>
</evidence>
<protein>
    <recommendedName>
        <fullName evidence="6">Cell shape-determining protein MreB</fullName>
    </recommendedName>
</protein>
<name>A0A540VIP6_9CHLR</name>
<comment type="function">
    <text evidence="6">Forms membrane-associated dynamic filaments that are essential for cell shape determination. Acts by regulating cell wall synthesis and cell elongation, and thus cell shape. A feedback loop between cell geometry and MreB localization may maintain elongated cell shape by targeting cell wall growth to regions of negative cell wall curvature.</text>
</comment>
<dbReference type="PRINTS" id="PR01652">
    <property type="entry name" value="SHAPEPROTEIN"/>
</dbReference>
<evidence type="ECO:0000256" key="2">
    <source>
        <dbReference type="ARBA" id="ARBA00022741"/>
    </source>
</evidence>
<dbReference type="CDD" id="cd10225">
    <property type="entry name" value="ASKHA_NBD_MreB-like"/>
    <property type="match status" value="1"/>
</dbReference>
<evidence type="ECO:0000256" key="5">
    <source>
        <dbReference type="ARBA" id="ARBA00023458"/>
    </source>
</evidence>
<accession>A0A540VIP6</accession>
<comment type="subcellular location">
    <subcellularLocation>
        <location evidence="6">Cytoplasm</location>
    </subcellularLocation>
    <text evidence="6">Membrane-associated.</text>
</comment>
<comment type="similarity">
    <text evidence="5 6">Belongs to the FtsA/MreB family.</text>
</comment>
<dbReference type="OrthoDB" id="9768127at2"/>
<evidence type="ECO:0000256" key="1">
    <source>
        <dbReference type="ARBA" id="ARBA00022490"/>
    </source>
</evidence>
<dbReference type="AlphaFoldDB" id="A0A540VIP6"/>
<dbReference type="Proteomes" id="UP000317371">
    <property type="component" value="Unassembled WGS sequence"/>
</dbReference>
<evidence type="ECO:0000256" key="6">
    <source>
        <dbReference type="HAMAP-Rule" id="MF_02207"/>
    </source>
</evidence>
<organism evidence="7 8">
    <name type="scientific">Litorilinea aerophila</name>
    <dbReference type="NCBI Taxonomy" id="1204385"/>
    <lineage>
        <taxon>Bacteria</taxon>
        <taxon>Bacillati</taxon>
        <taxon>Chloroflexota</taxon>
        <taxon>Caldilineae</taxon>
        <taxon>Caldilineales</taxon>
        <taxon>Caldilineaceae</taxon>
        <taxon>Litorilinea</taxon>
    </lineage>
</organism>
<dbReference type="InterPro" id="IPR004753">
    <property type="entry name" value="MreB"/>
</dbReference>
<feature type="binding site" evidence="6">
    <location>
        <begin position="209"/>
        <end position="212"/>
    </location>
    <ligand>
        <name>ATP</name>
        <dbReference type="ChEBI" id="CHEBI:30616"/>
    </ligand>
</feature>
<proteinExistence type="inferred from homology"/>
<gene>
    <name evidence="6" type="primary">mreB</name>
    <name evidence="7" type="ORF">FKZ61_07030</name>
</gene>
<keyword evidence="4 6" id="KW-0133">Cell shape</keyword>